<dbReference type="AlphaFoldDB" id="A0A1H8KCI4"/>
<sequence length="68" mass="7591">MTARFPDPVDDDRRPVGFVGFLGGALLILLLLVAWLLTRVDWQWLLDFVAPTAAQARDLGWVNIVEGL</sequence>
<proteinExistence type="predicted"/>
<name>A0A1H8KCI4_9RHOB</name>
<evidence type="ECO:0000313" key="3">
    <source>
        <dbReference type="Proteomes" id="UP000199054"/>
    </source>
</evidence>
<reference evidence="2 3" key="1">
    <citation type="submission" date="2016-10" db="EMBL/GenBank/DDBJ databases">
        <authorList>
            <person name="de Groot N.N."/>
        </authorList>
    </citation>
    <scope>NUCLEOTIDE SEQUENCE [LARGE SCALE GENOMIC DNA]</scope>
    <source>
        <strain evidence="2 3">DSM 8512</strain>
    </source>
</reference>
<evidence type="ECO:0000256" key="1">
    <source>
        <dbReference type="SAM" id="Phobius"/>
    </source>
</evidence>
<dbReference type="STRING" id="34002.SAMN04489859_102147"/>
<keyword evidence="3" id="KW-1185">Reference proteome</keyword>
<dbReference type="RefSeq" id="WP_090613669.1">
    <property type="nucleotide sequence ID" value="NZ_CP067124.1"/>
</dbReference>
<dbReference type="EMBL" id="FODE01000021">
    <property type="protein sequence ID" value="SEN90206.1"/>
    <property type="molecule type" value="Genomic_DNA"/>
</dbReference>
<feature type="transmembrane region" description="Helical" evidence="1">
    <location>
        <begin position="16"/>
        <end position="37"/>
    </location>
</feature>
<accession>A0A1H8KCI4</accession>
<keyword evidence="1" id="KW-1133">Transmembrane helix</keyword>
<keyword evidence="1" id="KW-0812">Transmembrane</keyword>
<organism evidence="2 3">
    <name type="scientific">Paracoccus alcaliphilus</name>
    <dbReference type="NCBI Taxonomy" id="34002"/>
    <lineage>
        <taxon>Bacteria</taxon>
        <taxon>Pseudomonadati</taxon>
        <taxon>Pseudomonadota</taxon>
        <taxon>Alphaproteobacteria</taxon>
        <taxon>Rhodobacterales</taxon>
        <taxon>Paracoccaceae</taxon>
        <taxon>Paracoccus</taxon>
    </lineage>
</organism>
<gene>
    <name evidence="2" type="ORF">SAMN04489859_102147</name>
</gene>
<evidence type="ECO:0000313" key="2">
    <source>
        <dbReference type="EMBL" id="SEN90206.1"/>
    </source>
</evidence>
<protein>
    <submittedName>
        <fullName evidence="2">Uncharacterized protein</fullName>
    </submittedName>
</protein>
<keyword evidence="1" id="KW-0472">Membrane</keyword>
<dbReference type="Proteomes" id="UP000199054">
    <property type="component" value="Unassembled WGS sequence"/>
</dbReference>